<dbReference type="AlphaFoldDB" id="A0AA35ZNG5"/>
<gene>
    <name evidence="2" type="ORF">LSALG_LOCUS34653</name>
</gene>
<keyword evidence="1" id="KW-0812">Transmembrane</keyword>
<feature type="transmembrane region" description="Helical" evidence="1">
    <location>
        <begin position="109"/>
        <end position="129"/>
    </location>
</feature>
<evidence type="ECO:0000313" key="2">
    <source>
        <dbReference type="EMBL" id="CAI9295731.1"/>
    </source>
</evidence>
<accession>A0AA35ZNG5</accession>
<keyword evidence="1" id="KW-1133">Transmembrane helix</keyword>
<reference evidence="2" key="1">
    <citation type="submission" date="2023-04" db="EMBL/GenBank/DDBJ databases">
        <authorList>
            <person name="Vijverberg K."/>
            <person name="Xiong W."/>
            <person name="Schranz E."/>
        </authorList>
    </citation>
    <scope>NUCLEOTIDE SEQUENCE</scope>
</reference>
<dbReference type="EMBL" id="OX465084">
    <property type="protein sequence ID" value="CAI9295731.1"/>
    <property type="molecule type" value="Genomic_DNA"/>
</dbReference>
<proteinExistence type="predicted"/>
<keyword evidence="1" id="KW-0472">Membrane</keyword>
<evidence type="ECO:0000313" key="3">
    <source>
        <dbReference type="Proteomes" id="UP001177003"/>
    </source>
</evidence>
<name>A0AA35ZNG5_LACSI</name>
<evidence type="ECO:0000256" key="1">
    <source>
        <dbReference type="SAM" id="Phobius"/>
    </source>
</evidence>
<protein>
    <submittedName>
        <fullName evidence="2">Uncharacterized protein</fullName>
    </submittedName>
</protein>
<dbReference type="Proteomes" id="UP001177003">
    <property type="component" value="Chromosome 8"/>
</dbReference>
<organism evidence="2 3">
    <name type="scientific">Lactuca saligna</name>
    <name type="common">Willowleaf lettuce</name>
    <dbReference type="NCBI Taxonomy" id="75948"/>
    <lineage>
        <taxon>Eukaryota</taxon>
        <taxon>Viridiplantae</taxon>
        <taxon>Streptophyta</taxon>
        <taxon>Embryophyta</taxon>
        <taxon>Tracheophyta</taxon>
        <taxon>Spermatophyta</taxon>
        <taxon>Magnoliopsida</taxon>
        <taxon>eudicotyledons</taxon>
        <taxon>Gunneridae</taxon>
        <taxon>Pentapetalae</taxon>
        <taxon>asterids</taxon>
        <taxon>campanulids</taxon>
        <taxon>Asterales</taxon>
        <taxon>Asteraceae</taxon>
        <taxon>Cichorioideae</taxon>
        <taxon>Cichorieae</taxon>
        <taxon>Lactucinae</taxon>
        <taxon>Lactuca</taxon>
    </lineage>
</organism>
<sequence>MLLLQNSFMVNPSPSSQDSAYAKSHHYHEKIFQPSTVLPLLNRTTTLITSSTTCLFHTATVEPPAHQRITNTYSHRSPPLKIIATPLGDLHYTKSIYICLPSSFMVTNFQFAVMVIFKLFILFFVHYVIGACLETRPMPVDWEIT</sequence>
<keyword evidence="3" id="KW-1185">Reference proteome</keyword>